<sequence>MPANDWRSKRQVVRSLLETVRDQVTISQVFLDRGFYQAGVIDILNALDVTYLVRAPSHAGPDDRIEDDAVVDPTYEVRQRYSPYLTAPTTFVAVPADDDEDDVFRFVTNAEVSAETASAYALAFRRRWGIETSYRKLTEFLPKTSSPTFSVRLFYFSVASTLYNLWVLANLFIHPSAPFPERPPLPTAIFRKVIEIDVFDYG</sequence>
<keyword evidence="1" id="KW-0472">Membrane</keyword>
<dbReference type="AlphaFoldDB" id="A0A5P9P9P0"/>
<keyword evidence="4" id="KW-1185">Reference proteome</keyword>
<dbReference type="Pfam" id="PF01609">
    <property type="entry name" value="DDE_Tnp_1"/>
    <property type="match status" value="1"/>
</dbReference>
<evidence type="ECO:0000259" key="2">
    <source>
        <dbReference type="Pfam" id="PF01609"/>
    </source>
</evidence>
<dbReference type="KEGG" id="nas:GCU68_19405"/>
<dbReference type="InterPro" id="IPR012337">
    <property type="entry name" value="RNaseH-like_sf"/>
</dbReference>
<dbReference type="GO" id="GO:0003677">
    <property type="term" value="F:DNA binding"/>
    <property type="evidence" value="ECO:0007669"/>
    <property type="project" value="InterPro"/>
</dbReference>
<organism evidence="3 4">
    <name type="scientific">Natronorubrum aibiense</name>
    <dbReference type="NCBI Taxonomy" id="348826"/>
    <lineage>
        <taxon>Archaea</taxon>
        <taxon>Methanobacteriati</taxon>
        <taxon>Methanobacteriota</taxon>
        <taxon>Stenosarchaea group</taxon>
        <taxon>Halobacteria</taxon>
        <taxon>Halobacteriales</taxon>
        <taxon>Natrialbaceae</taxon>
        <taxon>Natronorubrum</taxon>
    </lineage>
</organism>
<evidence type="ECO:0000313" key="4">
    <source>
        <dbReference type="Proteomes" id="UP000326170"/>
    </source>
</evidence>
<geneLocation type="plasmid" evidence="3 4">
    <name>unnamed2</name>
</geneLocation>
<dbReference type="InterPro" id="IPR002559">
    <property type="entry name" value="Transposase_11"/>
</dbReference>
<dbReference type="SUPFAM" id="SSF53098">
    <property type="entry name" value="Ribonuclease H-like"/>
    <property type="match status" value="1"/>
</dbReference>
<name>A0A5P9P9P0_9EURY</name>
<dbReference type="OrthoDB" id="159878at2157"/>
<evidence type="ECO:0000256" key="1">
    <source>
        <dbReference type="SAM" id="Phobius"/>
    </source>
</evidence>
<dbReference type="EMBL" id="CP045490">
    <property type="protein sequence ID" value="QFU84861.1"/>
    <property type="molecule type" value="Genomic_DNA"/>
</dbReference>
<dbReference type="Proteomes" id="UP000326170">
    <property type="component" value="Plasmid unnamed2"/>
</dbReference>
<accession>A0A5P9P9P0</accession>
<gene>
    <name evidence="3" type="ORF">GCU68_19405</name>
</gene>
<reference evidence="3 4" key="1">
    <citation type="journal article" date="2007" name="Int. J. Syst. Evol. Microbiol.">
        <title>Natronorubrum sulfidifaciens sp. nov., an extremely haloalkaliphilic archaeon isolated from Aiding salt lake in Xin-Jiang, China.</title>
        <authorList>
            <person name="Cui H.L."/>
            <person name="Tohty D."/>
            <person name="Liu H.C."/>
            <person name="Liu S.J."/>
            <person name="Oren A."/>
            <person name="Zhou P.J."/>
        </authorList>
    </citation>
    <scope>NUCLEOTIDE SEQUENCE [LARGE SCALE GENOMIC DNA]</scope>
    <source>
        <strain evidence="3 4">7-3</strain>
        <plasmid evidence="3">unnamed2</plasmid>
    </source>
</reference>
<protein>
    <submittedName>
        <fullName evidence="3">Transposase</fullName>
    </submittedName>
</protein>
<keyword evidence="1" id="KW-0812">Transmembrane</keyword>
<feature type="transmembrane region" description="Helical" evidence="1">
    <location>
        <begin position="153"/>
        <end position="173"/>
    </location>
</feature>
<proteinExistence type="predicted"/>
<keyword evidence="3" id="KW-0614">Plasmid</keyword>
<keyword evidence="1" id="KW-1133">Transmembrane helix</keyword>
<dbReference type="GO" id="GO:0006313">
    <property type="term" value="P:DNA transposition"/>
    <property type="evidence" value="ECO:0007669"/>
    <property type="project" value="InterPro"/>
</dbReference>
<feature type="domain" description="Transposase IS4-like" evidence="2">
    <location>
        <begin position="9"/>
        <end position="139"/>
    </location>
</feature>
<dbReference type="GO" id="GO:0004803">
    <property type="term" value="F:transposase activity"/>
    <property type="evidence" value="ECO:0007669"/>
    <property type="project" value="InterPro"/>
</dbReference>
<evidence type="ECO:0000313" key="3">
    <source>
        <dbReference type="EMBL" id="QFU84861.1"/>
    </source>
</evidence>